<accession>A0A381Q245</accession>
<reference evidence="2" key="1">
    <citation type="submission" date="2018-05" db="EMBL/GenBank/DDBJ databases">
        <authorList>
            <person name="Lanie J.A."/>
            <person name="Ng W.-L."/>
            <person name="Kazmierczak K.M."/>
            <person name="Andrzejewski T.M."/>
            <person name="Davidsen T.M."/>
            <person name="Wayne K.J."/>
            <person name="Tettelin H."/>
            <person name="Glass J.I."/>
            <person name="Rusch D."/>
            <person name="Podicherti R."/>
            <person name="Tsui H.-C.T."/>
            <person name="Winkler M.E."/>
        </authorList>
    </citation>
    <scope>NUCLEOTIDE SEQUENCE</scope>
</reference>
<dbReference type="EMBL" id="UINC01001163">
    <property type="protein sequence ID" value="SUZ72988.1"/>
    <property type="molecule type" value="Genomic_DNA"/>
</dbReference>
<keyword evidence="1" id="KW-0472">Membrane</keyword>
<feature type="transmembrane region" description="Helical" evidence="1">
    <location>
        <begin position="46"/>
        <end position="65"/>
    </location>
</feature>
<gene>
    <name evidence="2" type="ORF">METZ01_LOCUS25842</name>
</gene>
<keyword evidence="1" id="KW-1133">Transmembrane helix</keyword>
<evidence type="ECO:0000313" key="2">
    <source>
        <dbReference type="EMBL" id="SUZ72988.1"/>
    </source>
</evidence>
<protein>
    <submittedName>
        <fullName evidence="2">Uncharacterized protein</fullName>
    </submittedName>
</protein>
<organism evidence="2">
    <name type="scientific">marine metagenome</name>
    <dbReference type="NCBI Taxonomy" id="408172"/>
    <lineage>
        <taxon>unclassified sequences</taxon>
        <taxon>metagenomes</taxon>
        <taxon>ecological metagenomes</taxon>
    </lineage>
</organism>
<feature type="transmembrane region" description="Helical" evidence="1">
    <location>
        <begin position="12"/>
        <end position="34"/>
    </location>
</feature>
<feature type="transmembrane region" description="Helical" evidence="1">
    <location>
        <begin position="77"/>
        <end position="108"/>
    </location>
</feature>
<keyword evidence="1" id="KW-0812">Transmembrane</keyword>
<sequence>MKILQQISIREKLSSLIIASSAFLLMGTMTALWSNPYFIRMTEENVWDYLILSVEALLIGLFFGIRAPRCATKKAGIGGILGFFGFGCSVCNKFLLLLFSSTFILTYFEPVRHYVDVLGILLFSYALLQKLLLRHAVLSEKSFNREVAAGSKKM</sequence>
<name>A0A381Q245_9ZZZZ</name>
<evidence type="ECO:0000256" key="1">
    <source>
        <dbReference type="SAM" id="Phobius"/>
    </source>
</evidence>
<dbReference type="AlphaFoldDB" id="A0A381Q245"/>
<proteinExistence type="predicted"/>
<feature type="transmembrane region" description="Helical" evidence="1">
    <location>
        <begin position="114"/>
        <end position="133"/>
    </location>
</feature>